<dbReference type="InterPro" id="IPR043158">
    <property type="entry name" value="Wnt_C"/>
</dbReference>
<keyword evidence="10" id="KW-0732">Signal</keyword>
<keyword evidence="6 9" id="KW-0879">Wnt signaling pathway</keyword>
<evidence type="ECO:0000256" key="6">
    <source>
        <dbReference type="ARBA" id="ARBA00022687"/>
    </source>
</evidence>
<evidence type="ECO:0000256" key="2">
    <source>
        <dbReference type="ARBA" id="ARBA00005683"/>
    </source>
</evidence>
<evidence type="ECO:0000256" key="10">
    <source>
        <dbReference type="SAM" id="SignalP"/>
    </source>
</evidence>
<dbReference type="CDD" id="cd13113">
    <property type="entry name" value="Wnt"/>
    <property type="match status" value="1"/>
</dbReference>
<accession>T1KT26</accession>
<dbReference type="PANTHER" id="PTHR12027:SF81">
    <property type="entry name" value="WNT INHIBITOR OF DORSAL PROTEIN"/>
    <property type="match status" value="1"/>
</dbReference>
<dbReference type="SMART" id="SM00097">
    <property type="entry name" value="WNT1"/>
    <property type="match status" value="1"/>
</dbReference>
<dbReference type="GO" id="GO:0005125">
    <property type="term" value="F:cytokine activity"/>
    <property type="evidence" value="ECO:0007669"/>
    <property type="project" value="TreeGrafter"/>
</dbReference>
<dbReference type="Gene3D" id="3.30.2460.20">
    <property type="match status" value="1"/>
</dbReference>
<dbReference type="EMBL" id="CAEY01000513">
    <property type="status" value="NOT_ANNOTATED_CDS"/>
    <property type="molecule type" value="Genomic_DNA"/>
</dbReference>
<evidence type="ECO:0000256" key="8">
    <source>
        <dbReference type="ARBA" id="ARBA00023288"/>
    </source>
</evidence>
<organism evidence="11 12">
    <name type="scientific">Tetranychus urticae</name>
    <name type="common">Two-spotted spider mite</name>
    <dbReference type="NCBI Taxonomy" id="32264"/>
    <lineage>
        <taxon>Eukaryota</taxon>
        <taxon>Metazoa</taxon>
        <taxon>Ecdysozoa</taxon>
        <taxon>Arthropoda</taxon>
        <taxon>Chelicerata</taxon>
        <taxon>Arachnida</taxon>
        <taxon>Acari</taxon>
        <taxon>Acariformes</taxon>
        <taxon>Trombidiformes</taxon>
        <taxon>Prostigmata</taxon>
        <taxon>Eleutherengona</taxon>
        <taxon>Raphignathae</taxon>
        <taxon>Tetranychoidea</taxon>
        <taxon>Tetranychidae</taxon>
        <taxon>Tetranychus</taxon>
    </lineage>
</organism>
<dbReference type="eggNOG" id="KOG3913">
    <property type="taxonomic scope" value="Eukaryota"/>
</dbReference>
<dbReference type="GO" id="GO:0045165">
    <property type="term" value="P:cell fate commitment"/>
    <property type="evidence" value="ECO:0007669"/>
    <property type="project" value="TreeGrafter"/>
</dbReference>
<evidence type="ECO:0000256" key="3">
    <source>
        <dbReference type="ARBA" id="ARBA00022473"/>
    </source>
</evidence>
<dbReference type="GO" id="GO:0030182">
    <property type="term" value="P:neuron differentiation"/>
    <property type="evidence" value="ECO:0007669"/>
    <property type="project" value="TreeGrafter"/>
</dbReference>
<keyword evidence="4" id="KW-0964">Secreted</keyword>
<keyword evidence="12" id="KW-1185">Reference proteome</keyword>
<dbReference type="STRING" id="32264.T1KT26"/>
<comment type="subcellular location">
    <subcellularLocation>
        <location evidence="1 9">Secreted</location>
        <location evidence="1 9">Extracellular space</location>
        <location evidence="1 9">Extracellular matrix</location>
    </subcellularLocation>
</comment>
<proteinExistence type="inferred from homology"/>
<gene>
    <name evidence="11" type="primary">107367025</name>
</gene>
<evidence type="ECO:0000256" key="5">
    <source>
        <dbReference type="ARBA" id="ARBA00022530"/>
    </source>
</evidence>
<evidence type="ECO:0000256" key="9">
    <source>
        <dbReference type="RuleBase" id="RU003500"/>
    </source>
</evidence>
<keyword evidence="7" id="KW-1015">Disulfide bond</keyword>
<evidence type="ECO:0000313" key="11">
    <source>
        <dbReference type="EnsemblMetazoa" id="tetur20g01690.1"/>
    </source>
</evidence>
<comment type="similarity">
    <text evidence="2 9">Belongs to the Wnt family.</text>
</comment>
<dbReference type="KEGG" id="tut:107367025"/>
<dbReference type="PRINTS" id="PR01349">
    <property type="entry name" value="WNTPROTEIN"/>
</dbReference>
<dbReference type="GO" id="GO:0005615">
    <property type="term" value="C:extracellular space"/>
    <property type="evidence" value="ECO:0007669"/>
    <property type="project" value="TreeGrafter"/>
</dbReference>
<feature type="chain" id="PRO_5004581765" description="Protein Wnt" evidence="10">
    <location>
        <begin position="19"/>
        <end position="325"/>
    </location>
</feature>
<dbReference type="HOGENOM" id="CLU_033039_1_2_1"/>
<dbReference type="OMA" id="ASCNCKF"/>
<feature type="signal peptide" evidence="10">
    <location>
        <begin position="1"/>
        <end position="18"/>
    </location>
</feature>
<evidence type="ECO:0000256" key="1">
    <source>
        <dbReference type="ARBA" id="ARBA00004498"/>
    </source>
</evidence>
<evidence type="ECO:0000313" key="12">
    <source>
        <dbReference type="Proteomes" id="UP000015104"/>
    </source>
</evidence>
<evidence type="ECO:0000256" key="7">
    <source>
        <dbReference type="ARBA" id="ARBA00023157"/>
    </source>
</evidence>
<dbReference type="InterPro" id="IPR018161">
    <property type="entry name" value="Wnt_CS"/>
</dbReference>
<dbReference type="AlphaFoldDB" id="T1KT26"/>
<dbReference type="OrthoDB" id="5945655at2759"/>
<reference evidence="11" key="2">
    <citation type="submission" date="2015-06" db="UniProtKB">
        <authorList>
            <consortium name="EnsemblMetazoa"/>
        </authorList>
    </citation>
    <scope>IDENTIFICATION</scope>
</reference>
<dbReference type="Proteomes" id="UP000015104">
    <property type="component" value="Unassembled WGS sequence"/>
</dbReference>
<comment type="function">
    <text evidence="9">Ligand for members of the frizzled family of seven transmembrane receptors.</text>
</comment>
<dbReference type="InterPro" id="IPR005817">
    <property type="entry name" value="Wnt"/>
</dbReference>
<dbReference type="GO" id="GO:0060070">
    <property type="term" value="P:canonical Wnt signaling pathway"/>
    <property type="evidence" value="ECO:0007669"/>
    <property type="project" value="TreeGrafter"/>
</dbReference>
<name>T1KT26_TETUR</name>
<evidence type="ECO:0000256" key="4">
    <source>
        <dbReference type="ARBA" id="ARBA00022525"/>
    </source>
</evidence>
<keyword evidence="5" id="KW-0272">Extracellular matrix</keyword>
<reference evidence="12" key="1">
    <citation type="submission" date="2011-08" db="EMBL/GenBank/DDBJ databases">
        <authorList>
            <person name="Rombauts S."/>
        </authorList>
    </citation>
    <scope>NUCLEOTIDE SEQUENCE</scope>
    <source>
        <strain evidence="12">London</strain>
    </source>
</reference>
<dbReference type="Pfam" id="PF00110">
    <property type="entry name" value="wnt"/>
    <property type="match status" value="1"/>
</dbReference>
<dbReference type="PROSITE" id="PS00246">
    <property type="entry name" value="WNT1"/>
    <property type="match status" value="1"/>
</dbReference>
<keyword evidence="8" id="KW-0449">Lipoprotein</keyword>
<sequence>MFLLVVLIVVFTVLPSPASFWSIGNFMVTGGSVIEPYIDLIALGIQVGQQECQYQFKWSRWNCPESAYGNILNPAKRNRIKATKESAFMHAVMNAAIVHTIVTKCQTGQHKNCTCSVDKNPDDFSVKGCSAAIKNAIKITRDFVDKKERLDTWGSINIHNNQVGRQIVQKTMKKVCKCHGVSGSCNMKSCWLKINDFHWIGKRLKLAYKMAKKVGEENDLEKVASFKPFQSSLIYQEESPDYCYPNRSAGSIGTLGRQCAKGSRTNGSMETDDDKSNCNKLCRQCGYNVKEVLDTNNFNCNCSFVWCCKVQCAVCPPRIVSVCSV</sequence>
<keyword evidence="3 9" id="KW-0217">Developmental protein</keyword>
<dbReference type="EnsemblMetazoa" id="tetur20g01690.1">
    <property type="protein sequence ID" value="tetur20g01690.1"/>
    <property type="gene ID" value="tetur20g01690"/>
</dbReference>
<dbReference type="PANTHER" id="PTHR12027">
    <property type="entry name" value="WNT RELATED"/>
    <property type="match status" value="1"/>
</dbReference>
<dbReference type="GO" id="GO:0005109">
    <property type="term" value="F:frizzled binding"/>
    <property type="evidence" value="ECO:0007669"/>
    <property type="project" value="TreeGrafter"/>
</dbReference>
<protein>
    <recommendedName>
        <fullName evidence="9">Protein Wnt</fullName>
    </recommendedName>
</protein>